<dbReference type="GO" id="GO:0016987">
    <property type="term" value="F:sigma factor activity"/>
    <property type="evidence" value="ECO:0007669"/>
    <property type="project" value="UniProtKB-KW"/>
</dbReference>
<evidence type="ECO:0000259" key="7">
    <source>
        <dbReference type="Pfam" id="PF08281"/>
    </source>
</evidence>
<dbReference type="InterPro" id="IPR013324">
    <property type="entry name" value="RNA_pol_sigma_r3/r4-like"/>
</dbReference>
<accession>A0A7X0UDJ4</accession>
<keyword evidence="3" id="KW-0731">Sigma factor</keyword>
<sequence>MHDDRHLLPLTDHGARRRLVRAAARLLGPSEAEDAVQDALVRALESEAGLGDLNAAHAWLHTVVRHQAIDRLRRRQWMESWVAQLNETSDAGLASTPSAESDAAQAQQAERALRALAARLAPADGAAVLLYEVFEASHAELAQAGGKTEAGSRQQMRRALLRLRQAGPEGVVRETEAGGRDESATFGVYLQALQLRDPQALWAMLGQPPVRAVAQAASVKGVPVAPRAAATATTCGIVQVGGQLGLVLTLDGVRLCVLPLGVRPVCGLDLEPVAV</sequence>
<dbReference type="InterPro" id="IPR036388">
    <property type="entry name" value="WH-like_DNA-bd_sf"/>
</dbReference>
<dbReference type="Gene3D" id="1.10.1740.10">
    <property type="match status" value="1"/>
</dbReference>
<dbReference type="SUPFAM" id="SSF88946">
    <property type="entry name" value="Sigma2 domain of RNA polymerase sigma factors"/>
    <property type="match status" value="1"/>
</dbReference>
<comment type="similarity">
    <text evidence="1">Belongs to the sigma-70 factor family. ECF subfamily.</text>
</comment>
<gene>
    <name evidence="8" type="ORF">HNP48_006454</name>
</gene>
<dbReference type="RefSeq" id="WP_184865068.1">
    <property type="nucleotide sequence ID" value="NZ_JACHLK010000022.1"/>
</dbReference>
<dbReference type="Pfam" id="PF08281">
    <property type="entry name" value="Sigma70_r4_2"/>
    <property type="match status" value="1"/>
</dbReference>
<evidence type="ECO:0000256" key="5">
    <source>
        <dbReference type="ARBA" id="ARBA00023163"/>
    </source>
</evidence>
<dbReference type="PANTHER" id="PTHR43133">
    <property type="entry name" value="RNA POLYMERASE ECF-TYPE SIGMA FACTO"/>
    <property type="match status" value="1"/>
</dbReference>
<evidence type="ECO:0000256" key="4">
    <source>
        <dbReference type="ARBA" id="ARBA00023125"/>
    </source>
</evidence>
<keyword evidence="4" id="KW-0238">DNA-binding</keyword>
<dbReference type="SUPFAM" id="SSF88659">
    <property type="entry name" value="Sigma3 and sigma4 domains of RNA polymerase sigma factors"/>
    <property type="match status" value="1"/>
</dbReference>
<keyword evidence="2" id="KW-0805">Transcription regulation</keyword>
<dbReference type="GO" id="GO:0003677">
    <property type="term" value="F:DNA binding"/>
    <property type="evidence" value="ECO:0007669"/>
    <property type="project" value="UniProtKB-KW"/>
</dbReference>
<organism evidence="8 9">
    <name type="scientific">Acidovorax soli</name>
    <dbReference type="NCBI Taxonomy" id="592050"/>
    <lineage>
        <taxon>Bacteria</taxon>
        <taxon>Pseudomonadati</taxon>
        <taxon>Pseudomonadota</taxon>
        <taxon>Betaproteobacteria</taxon>
        <taxon>Burkholderiales</taxon>
        <taxon>Comamonadaceae</taxon>
        <taxon>Acidovorax</taxon>
    </lineage>
</organism>
<evidence type="ECO:0000313" key="9">
    <source>
        <dbReference type="Proteomes" id="UP000575083"/>
    </source>
</evidence>
<dbReference type="EMBL" id="JACHLK010000022">
    <property type="protein sequence ID" value="MBB6563730.1"/>
    <property type="molecule type" value="Genomic_DNA"/>
</dbReference>
<proteinExistence type="inferred from homology"/>
<name>A0A7X0UDJ4_9BURK</name>
<dbReference type="PANTHER" id="PTHR43133:SF8">
    <property type="entry name" value="RNA POLYMERASE SIGMA FACTOR HI_1459-RELATED"/>
    <property type="match status" value="1"/>
</dbReference>
<evidence type="ECO:0000256" key="3">
    <source>
        <dbReference type="ARBA" id="ARBA00023082"/>
    </source>
</evidence>
<evidence type="ECO:0000313" key="8">
    <source>
        <dbReference type="EMBL" id="MBB6563730.1"/>
    </source>
</evidence>
<comment type="caution">
    <text evidence="8">The sequence shown here is derived from an EMBL/GenBank/DDBJ whole genome shotgun (WGS) entry which is preliminary data.</text>
</comment>
<dbReference type="NCBIfam" id="TIGR02937">
    <property type="entry name" value="sigma70-ECF"/>
    <property type="match status" value="1"/>
</dbReference>
<keyword evidence="5" id="KW-0804">Transcription</keyword>
<evidence type="ECO:0000256" key="1">
    <source>
        <dbReference type="ARBA" id="ARBA00010641"/>
    </source>
</evidence>
<dbReference type="InterPro" id="IPR013249">
    <property type="entry name" value="RNA_pol_sigma70_r4_t2"/>
</dbReference>
<dbReference type="AlphaFoldDB" id="A0A7X0UDJ4"/>
<dbReference type="InterPro" id="IPR014284">
    <property type="entry name" value="RNA_pol_sigma-70_dom"/>
</dbReference>
<dbReference type="Pfam" id="PF04542">
    <property type="entry name" value="Sigma70_r2"/>
    <property type="match status" value="1"/>
</dbReference>
<feature type="domain" description="RNA polymerase sigma-70 region 2" evidence="6">
    <location>
        <begin position="16"/>
        <end position="77"/>
    </location>
</feature>
<dbReference type="InterPro" id="IPR013325">
    <property type="entry name" value="RNA_pol_sigma_r2"/>
</dbReference>
<reference evidence="8 9" key="1">
    <citation type="submission" date="2020-08" db="EMBL/GenBank/DDBJ databases">
        <title>Functional genomics of gut bacteria from endangered species of beetles.</title>
        <authorList>
            <person name="Carlos-Shanley C."/>
        </authorList>
    </citation>
    <scope>NUCLEOTIDE SEQUENCE [LARGE SCALE GENOMIC DNA]</scope>
    <source>
        <strain evidence="8 9">S00198</strain>
    </source>
</reference>
<dbReference type="GO" id="GO:0006352">
    <property type="term" value="P:DNA-templated transcription initiation"/>
    <property type="evidence" value="ECO:0007669"/>
    <property type="project" value="InterPro"/>
</dbReference>
<dbReference type="InterPro" id="IPR007627">
    <property type="entry name" value="RNA_pol_sigma70_r2"/>
</dbReference>
<dbReference type="Proteomes" id="UP000575083">
    <property type="component" value="Unassembled WGS sequence"/>
</dbReference>
<dbReference type="InterPro" id="IPR039425">
    <property type="entry name" value="RNA_pol_sigma-70-like"/>
</dbReference>
<evidence type="ECO:0000256" key="2">
    <source>
        <dbReference type="ARBA" id="ARBA00023015"/>
    </source>
</evidence>
<keyword evidence="9" id="KW-1185">Reference proteome</keyword>
<feature type="domain" description="RNA polymerase sigma factor 70 region 4 type 2" evidence="7">
    <location>
        <begin position="111"/>
        <end position="163"/>
    </location>
</feature>
<evidence type="ECO:0000259" key="6">
    <source>
        <dbReference type="Pfam" id="PF04542"/>
    </source>
</evidence>
<dbReference type="Gene3D" id="1.10.10.10">
    <property type="entry name" value="Winged helix-like DNA-binding domain superfamily/Winged helix DNA-binding domain"/>
    <property type="match status" value="1"/>
</dbReference>
<protein>
    <submittedName>
        <fullName evidence="8">RNA polymerase sigma-70 factor (ECF subfamily)</fullName>
    </submittedName>
</protein>